<dbReference type="GO" id="GO:0016787">
    <property type="term" value="F:hydrolase activity"/>
    <property type="evidence" value="ECO:0007669"/>
    <property type="project" value="UniProtKB-KW"/>
</dbReference>
<feature type="domain" description="PIN" evidence="8">
    <location>
        <begin position="1"/>
        <end position="121"/>
    </location>
</feature>
<name>A0A4R5UL28_9HYPH</name>
<dbReference type="SUPFAM" id="SSF88723">
    <property type="entry name" value="PIN domain-like"/>
    <property type="match status" value="1"/>
</dbReference>
<keyword evidence="10" id="KW-1185">Reference proteome</keyword>
<keyword evidence="4" id="KW-0479">Metal-binding</keyword>
<protein>
    <submittedName>
        <fullName evidence="9">Type II toxin-antitoxin system VapC family toxin</fullName>
    </submittedName>
</protein>
<evidence type="ECO:0000256" key="5">
    <source>
        <dbReference type="ARBA" id="ARBA00022801"/>
    </source>
</evidence>
<evidence type="ECO:0000256" key="7">
    <source>
        <dbReference type="ARBA" id="ARBA00038093"/>
    </source>
</evidence>
<evidence type="ECO:0000256" key="3">
    <source>
        <dbReference type="ARBA" id="ARBA00022722"/>
    </source>
</evidence>
<dbReference type="InterPro" id="IPR002716">
    <property type="entry name" value="PIN_dom"/>
</dbReference>
<proteinExistence type="inferred from homology"/>
<keyword evidence="3" id="KW-0540">Nuclease</keyword>
<sequence>MLDTNIASDLIRFPNGKVAVRIASVGTSACCISALVASELRYGVAKKASSRLETLVEEMIHRLTVVPYEDVSTMYYAAIRSDLTRKGVLIGPVDLFIAAHARSLDLTLVTANVREFSRVPELKVENWLEADR</sequence>
<accession>A0A4R5UL28</accession>
<evidence type="ECO:0000256" key="4">
    <source>
        <dbReference type="ARBA" id="ARBA00022723"/>
    </source>
</evidence>
<dbReference type="EMBL" id="SMTL01000002">
    <property type="protein sequence ID" value="TDK37620.1"/>
    <property type="molecule type" value="Genomic_DNA"/>
</dbReference>
<dbReference type="Proteomes" id="UP000295238">
    <property type="component" value="Unassembled WGS sequence"/>
</dbReference>
<dbReference type="CDD" id="cd18748">
    <property type="entry name" value="PIN_VapC4-5_FitB-like"/>
    <property type="match status" value="1"/>
</dbReference>
<comment type="similarity">
    <text evidence="7">Belongs to the PINc/VapC protein family.</text>
</comment>
<organism evidence="9 10">
    <name type="scientific">Rhizobium deserti</name>
    <dbReference type="NCBI Taxonomy" id="2547961"/>
    <lineage>
        <taxon>Bacteria</taxon>
        <taxon>Pseudomonadati</taxon>
        <taxon>Pseudomonadota</taxon>
        <taxon>Alphaproteobacteria</taxon>
        <taxon>Hyphomicrobiales</taxon>
        <taxon>Rhizobiaceae</taxon>
        <taxon>Rhizobium/Agrobacterium group</taxon>
        <taxon>Rhizobium</taxon>
    </lineage>
</organism>
<dbReference type="PANTHER" id="PTHR33653:SF1">
    <property type="entry name" value="RIBONUCLEASE VAPC2"/>
    <property type="match status" value="1"/>
</dbReference>
<dbReference type="AlphaFoldDB" id="A0A4R5UL28"/>
<gene>
    <name evidence="9" type="ORF">E2F50_09540</name>
</gene>
<comment type="cofactor">
    <cofactor evidence="1">
        <name>Mg(2+)</name>
        <dbReference type="ChEBI" id="CHEBI:18420"/>
    </cofactor>
</comment>
<evidence type="ECO:0000313" key="10">
    <source>
        <dbReference type="Proteomes" id="UP000295238"/>
    </source>
</evidence>
<keyword evidence="2" id="KW-1277">Toxin-antitoxin system</keyword>
<dbReference type="OrthoDB" id="9796690at2"/>
<reference evidence="9 10" key="1">
    <citation type="submission" date="2019-03" db="EMBL/GenBank/DDBJ databases">
        <title>Rhizobium sp. nov., an bacterium isolated from biocrust in Mu Us Desert.</title>
        <authorList>
            <person name="Lixiong L."/>
        </authorList>
    </citation>
    <scope>NUCLEOTIDE SEQUENCE [LARGE SCALE GENOMIC DNA]</scope>
    <source>
        <strain evidence="9 10">SPY-1</strain>
    </source>
</reference>
<evidence type="ECO:0000259" key="8">
    <source>
        <dbReference type="Pfam" id="PF01850"/>
    </source>
</evidence>
<evidence type="ECO:0000256" key="2">
    <source>
        <dbReference type="ARBA" id="ARBA00022649"/>
    </source>
</evidence>
<dbReference type="GO" id="GO:0004518">
    <property type="term" value="F:nuclease activity"/>
    <property type="evidence" value="ECO:0007669"/>
    <property type="project" value="UniProtKB-KW"/>
</dbReference>
<dbReference type="Pfam" id="PF01850">
    <property type="entry name" value="PIN"/>
    <property type="match status" value="1"/>
</dbReference>
<dbReference type="Gene3D" id="3.40.50.1010">
    <property type="entry name" value="5'-nuclease"/>
    <property type="match status" value="1"/>
</dbReference>
<keyword evidence="6" id="KW-0460">Magnesium</keyword>
<keyword evidence="5" id="KW-0378">Hydrolase</keyword>
<comment type="caution">
    <text evidence="9">The sequence shown here is derived from an EMBL/GenBank/DDBJ whole genome shotgun (WGS) entry which is preliminary data.</text>
</comment>
<evidence type="ECO:0000313" key="9">
    <source>
        <dbReference type="EMBL" id="TDK37620.1"/>
    </source>
</evidence>
<dbReference type="PANTHER" id="PTHR33653">
    <property type="entry name" value="RIBONUCLEASE VAPC2"/>
    <property type="match status" value="1"/>
</dbReference>
<dbReference type="InterPro" id="IPR050556">
    <property type="entry name" value="Type_II_TA_system_RNase"/>
</dbReference>
<dbReference type="GO" id="GO:0046872">
    <property type="term" value="F:metal ion binding"/>
    <property type="evidence" value="ECO:0007669"/>
    <property type="project" value="UniProtKB-KW"/>
</dbReference>
<evidence type="ECO:0000256" key="1">
    <source>
        <dbReference type="ARBA" id="ARBA00001946"/>
    </source>
</evidence>
<evidence type="ECO:0000256" key="6">
    <source>
        <dbReference type="ARBA" id="ARBA00022842"/>
    </source>
</evidence>
<dbReference type="InterPro" id="IPR029060">
    <property type="entry name" value="PIN-like_dom_sf"/>
</dbReference>